<organism evidence="2 3">
    <name type="scientific">Salinicoccus sesuvii</name>
    <dbReference type="NCBI Taxonomy" id="868281"/>
    <lineage>
        <taxon>Bacteria</taxon>
        <taxon>Bacillati</taxon>
        <taxon>Bacillota</taxon>
        <taxon>Bacilli</taxon>
        <taxon>Bacillales</taxon>
        <taxon>Staphylococcaceae</taxon>
        <taxon>Salinicoccus</taxon>
    </lineage>
</organism>
<evidence type="ECO:0000313" key="3">
    <source>
        <dbReference type="Proteomes" id="UP001595637"/>
    </source>
</evidence>
<dbReference type="PANTHER" id="PTHR43794:SF5">
    <property type="entry name" value="CHLOROHYDROLASE FAMILY PROTEIN"/>
    <property type="match status" value="1"/>
</dbReference>
<comment type="caution">
    <text evidence="2">The sequence shown here is derived from an EMBL/GenBank/DDBJ whole genome shotgun (WGS) entry which is preliminary data.</text>
</comment>
<keyword evidence="3" id="KW-1185">Reference proteome</keyword>
<dbReference type="SUPFAM" id="SSF51556">
    <property type="entry name" value="Metallo-dependent hydrolases"/>
    <property type="match status" value="1"/>
</dbReference>
<accession>A0ABV7N6N2</accession>
<sequence>MNLKNVTYLNSSMEFETHNMTIKNGEIHSITNSSSSEEDIDCSDYLVLPGLVNAHFHSYSTLAKGLMKEMPLEEWSNDSEQGKIQEVFFNYIDNVISEKDFVHIAQKSYINMIKNGVTFVSDSDPQSPQLLSDAMNEVGIRGIIDTYEEIGEYHNKHEGNILFGTHLLEEEDFNLEDLHKLKEVKDKYNSIMMTHCLENEWRHNLVQSKFEKSSIDIYSELGLLDYRTVLFHGVYMSKSDIDLVAKHKSAVVHCPISNLETGAGVADVSYMLQKGVNVSLGTDYGHTNMWELMRLAYYLLKINNPVNKYSAEDIFKMATINGAKTYGSQDLGQIREGCKADLVFIKKEAGLEPLLNNEMFSNYLHNLLFYNKEDSVEHVMVDGKWVMENRKLVNVDEEKVESRYNELAAGFLNYLKAQSD</sequence>
<dbReference type="PANTHER" id="PTHR43794">
    <property type="entry name" value="AMINOHYDROLASE SSNA-RELATED"/>
    <property type="match status" value="1"/>
</dbReference>
<dbReference type="InterPro" id="IPR006680">
    <property type="entry name" value="Amidohydro-rel"/>
</dbReference>
<reference evidence="3" key="1">
    <citation type="journal article" date="2019" name="Int. J. Syst. Evol. Microbiol.">
        <title>The Global Catalogue of Microorganisms (GCM) 10K type strain sequencing project: providing services to taxonomists for standard genome sequencing and annotation.</title>
        <authorList>
            <consortium name="The Broad Institute Genomics Platform"/>
            <consortium name="The Broad Institute Genome Sequencing Center for Infectious Disease"/>
            <person name="Wu L."/>
            <person name="Ma J."/>
        </authorList>
    </citation>
    <scope>NUCLEOTIDE SEQUENCE [LARGE SCALE GENOMIC DNA]</scope>
    <source>
        <strain evidence="3">CCM 7756</strain>
    </source>
</reference>
<dbReference type="InterPro" id="IPR050287">
    <property type="entry name" value="MTA/SAH_deaminase"/>
</dbReference>
<dbReference type="InterPro" id="IPR011059">
    <property type="entry name" value="Metal-dep_hydrolase_composite"/>
</dbReference>
<dbReference type="RefSeq" id="WP_380652397.1">
    <property type="nucleotide sequence ID" value="NZ_JBHRVQ010000001.1"/>
</dbReference>
<evidence type="ECO:0000313" key="2">
    <source>
        <dbReference type="EMBL" id="MFC3387847.1"/>
    </source>
</evidence>
<dbReference type="InterPro" id="IPR032466">
    <property type="entry name" value="Metal_Hydrolase"/>
</dbReference>
<protein>
    <submittedName>
        <fullName evidence="2">Amidohydrolase family protein</fullName>
    </submittedName>
</protein>
<name>A0ABV7N6N2_9STAP</name>
<feature type="domain" description="Amidohydrolase-related" evidence="1">
    <location>
        <begin position="46"/>
        <end position="386"/>
    </location>
</feature>
<dbReference type="Gene3D" id="3.20.20.140">
    <property type="entry name" value="Metal-dependent hydrolases"/>
    <property type="match status" value="1"/>
</dbReference>
<proteinExistence type="predicted"/>
<dbReference type="Proteomes" id="UP001595637">
    <property type="component" value="Unassembled WGS sequence"/>
</dbReference>
<gene>
    <name evidence="2" type="ORF">ACFOEO_04440</name>
</gene>
<dbReference type="SUPFAM" id="SSF51338">
    <property type="entry name" value="Composite domain of metallo-dependent hydrolases"/>
    <property type="match status" value="1"/>
</dbReference>
<evidence type="ECO:0000259" key="1">
    <source>
        <dbReference type="Pfam" id="PF01979"/>
    </source>
</evidence>
<dbReference type="EMBL" id="JBHRVQ010000001">
    <property type="protein sequence ID" value="MFC3387847.1"/>
    <property type="molecule type" value="Genomic_DNA"/>
</dbReference>
<dbReference type="Pfam" id="PF01979">
    <property type="entry name" value="Amidohydro_1"/>
    <property type="match status" value="1"/>
</dbReference>
<dbReference type="Gene3D" id="2.30.40.10">
    <property type="entry name" value="Urease, subunit C, domain 1"/>
    <property type="match status" value="1"/>
</dbReference>